<dbReference type="InterPro" id="IPR018580">
    <property type="entry name" value="Uncharacterised_YfhO"/>
</dbReference>
<name>A0ABY8IZK9_9BACI</name>
<reference evidence="2 3" key="1">
    <citation type="submission" date="2023-04" db="EMBL/GenBank/DDBJ databases">
        <title>Genome sequence of Halobacillus naozhouensis KACC 21980.</title>
        <authorList>
            <person name="Kim S."/>
            <person name="Heo J."/>
            <person name="Kwon S.-W."/>
        </authorList>
    </citation>
    <scope>NUCLEOTIDE SEQUENCE [LARGE SCALE GENOMIC DNA]</scope>
    <source>
        <strain evidence="2 3">KCTC 13234</strain>
    </source>
</reference>
<dbReference type="PANTHER" id="PTHR38454">
    <property type="entry name" value="INTEGRAL MEMBRANE PROTEIN-RELATED"/>
    <property type="match status" value="1"/>
</dbReference>
<feature type="transmembrane region" description="Helical" evidence="1">
    <location>
        <begin position="7"/>
        <end position="26"/>
    </location>
</feature>
<feature type="transmembrane region" description="Helical" evidence="1">
    <location>
        <begin position="109"/>
        <end position="134"/>
    </location>
</feature>
<proteinExistence type="predicted"/>
<feature type="transmembrane region" description="Helical" evidence="1">
    <location>
        <begin position="77"/>
        <end position="97"/>
    </location>
</feature>
<feature type="transmembrane region" description="Helical" evidence="1">
    <location>
        <begin position="401"/>
        <end position="420"/>
    </location>
</feature>
<accession>A0ABY8IZK9</accession>
<keyword evidence="1" id="KW-0472">Membrane</keyword>
<keyword evidence="1" id="KW-0812">Transmembrane</keyword>
<feature type="transmembrane region" description="Helical" evidence="1">
    <location>
        <begin position="314"/>
        <end position="335"/>
    </location>
</feature>
<feature type="transmembrane region" description="Helical" evidence="1">
    <location>
        <begin position="240"/>
        <end position="264"/>
    </location>
</feature>
<evidence type="ECO:0000313" key="2">
    <source>
        <dbReference type="EMBL" id="WFT74061.1"/>
    </source>
</evidence>
<dbReference type="Pfam" id="PF09586">
    <property type="entry name" value="YfhO"/>
    <property type="match status" value="1"/>
</dbReference>
<sequence length="863" mass="98853">MITKRNLAILFVVSLVLTILAHLFFLKEWTQEQYMVGPNDGLQQMVTFKKLLYEQYTSGNFFYSYQFGLGGGTYSQLSFYFATAFVFIITTGIVFVLESLNLVGTPDTLFWAQAAVFISICRLTLIIGITTLVFRYMKIQWLPGFVGASVYALSVIYFRHVVFWEFFADAMLWVPLLVLGVEKVIREARCGWLIAAIAITLFNNFYFAYVNLIFVAIYVVFRMIIHLESSETSKGKQCRLYIISGLLGFGISSVGFIPAVYGYLHNYRPTYPLPIEMIDAPYNIIYTSPYVVVPAIFLLFLFTFSLYKIPIFRVFAAISAMFILLHFSPYVASAFNGFSAPQYRWEYLLSFTMGGTVAAGLQYLQQAGKQNIIRASILVGLTYLIGCLADPSIEFLSARGVGMVSVMLLTLTLAFVLSWNRRKHWQLLLCTFVLLTNIGLANVTQYAISEHSVKKVSKSYLTSKDYNGEEQRTLLQKIKERNTSPFYRIDWTIGYLNNTPIVQDFNGFSAYSSILNQNLLYLYLYDLNIDMGRESVSRFSTLGNRANLYSLLQGKYMMREKENADDIPYGFKKIMESEHYVAFENTNILPFVRTTDEVFSEKEMGDAVILEREHAMLEGVIVADPKQKTNGNTHEVPNIIDQVTIETVGSSFKHNKLTVTEKEGGLDLIVQQPKADTKDYYVSFHLESLAESEGFAVKVNDYRTTRKHNQSIYKTYVDDLTIRVAAAEKISIRVPEGEYILTDLALYEENYQTLETAKKQASTSAQFKWVDNKLTITYNNQGHDRYMMLPIPYERGWQVEINHQKQPLKKVNYSFVGFPIKEGINHIEVVYYPPFFKICLVISIVSITLAVLFVRRKKYKRTN</sequence>
<evidence type="ECO:0000313" key="3">
    <source>
        <dbReference type="Proteomes" id="UP001221597"/>
    </source>
</evidence>
<dbReference type="EMBL" id="CP121671">
    <property type="protein sequence ID" value="WFT74061.1"/>
    <property type="molecule type" value="Genomic_DNA"/>
</dbReference>
<feature type="transmembrane region" description="Helical" evidence="1">
    <location>
        <begin position="835"/>
        <end position="854"/>
    </location>
</feature>
<evidence type="ECO:0000256" key="1">
    <source>
        <dbReference type="SAM" id="Phobius"/>
    </source>
</evidence>
<dbReference type="PANTHER" id="PTHR38454:SF1">
    <property type="entry name" value="INTEGRAL MEMBRANE PROTEIN"/>
    <property type="match status" value="1"/>
</dbReference>
<protein>
    <submittedName>
        <fullName evidence="2">YfhO family protein</fullName>
    </submittedName>
</protein>
<keyword evidence="3" id="KW-1185">Reference proteome</keyword>
<feature type="transmembrane region" description="Helical" evidence="1">
    <location>
        <begin position="191"/>
        <end position="220"/>
    </location>
</feature>
<keyword evidence="1" id="KW-1133">Transmembrane helix</keyword>
<feature type="transmembrane region" description="Helical" evidence="1">
    <location>
        <begin position="347"/>
        <end position="364"/>
    </location>
</feature>
<feature type="transmembrane region" description="Helical" evidence="1">
    <location>
        <begin position="427"/>
        <end position="448"/>
    </location>
</feature>
<dbReference type="RefSeq" id="WP_283076065.1">
    <property type="nucleotide sequence ID" value="NZ_CP121671.1"/>
</dbReference>
<gene>
    <name evidence="2" type="ORF">P9989_17055</name>
</gene>
<organism evidence="2 3">
    <name type="scientific">Halobacillus naozhouensis</name>
    <dbReference type="NCBI Taxonomy" id="554880"/>
    <lineage>
        <taxon>Bacteria</taxon>
        <taxon>Bacillati</taxon>
        <taxon>Bacillota</taxon>
        <taxon>Bacilli</taxon>
        <taxon>Bacillales</taxon>
        <taxon>Bacillaceae</taxon>
        <taxon>Halobacillus</taxon>
    </lineage>
</organism>
<feature type="transmembrane region" description="Helical" evidence="1">
    <location>
        <begin position="371"/>
        <end position="389"/>
    </location>
</feature>
<feature type="transmembrane region" description="Helical" evidence="1">
    <location>
        <begin position="284"/>
        <end position="307"/>
    </location>
</feature>
<feature type="transmembrane region" description="Helical" evidence="1">
    <location>
        <begin position="140"/>
        <end position="159"/>
    </location>
</feature>
<dbReference type="Proteomes" id="UP001221597">
    <property type="component" value="Chromosome"/>
</dbReference>